<evidence type="ECO:0000313" key="8">
    <source>
        <dbReference type="EMBL" id="GAC80865.1"/>
    </source>
</evidence>
<evidence type="ECO:0000313" key="9">
    <source>
        <dbReference type="Proteomes" id="UP000035009"/>
    </source>
</evidence>
<dbReference type="Proteomes" id="UP000035009">
    <property type="component" value="Unassembled WGS sequence"/>
</dbReference>
<dbReference type="EMBL" id="BAOP01000023">
    <property type="protein sequence ID" value="GAC80865.1"/>
    <property type="molecule type" value="Genomic_DNA"/>
</dbReference>
<dbReference type="GO" id="GO:0005886">
    <property type="term" value="C:plasma membrane"/>
    <property type="evidence" value="ECO:0007669"/>
    <property type="project" value="UniProtKB-SubCell"/>
</dbReference>
<name>M3UM44_GORML</name>
<evidence type="ECO:0000256" key="6">
    <source>
        <dbReference type="SAM" id="Phobius"/>
    </source>
</evidence>
<keyword evidence="5 6" id="KW-0472">Membrane</keyword>
<dbReference type="PANTHER" id="PTHR35007:SF4">
    <property type="entry name" value="CONSERVED TRANSMEMBRANE PROTEIN-RELATED"/>
    <property type="match status" value="1"/>
</dbReference>
<reference evidence="8 9" key="1">
    <citation type="submission" date="2013-02" db="EMBL/GenBank/DDBJ databases">
        <title>Whole genome shotgun sequence of Gordonia malaquae NBRC 108250.</title>
        <authorList>
            <person name="Yoshida I."/>
            <person name="Hosoyama A."/>
            <person name="Tsuchikane K."/>
            <person name="Ando Y."/>
            <person name="Baba S."/>
            <person name="Ohji S."/>
            <person name="Hamada M."/>
            <person name="Tamura T."/>
            <person name="Yamazoe A."/>
            <person name="Yamazaki S."/>
            <person name="Fujita N."/>
        </authorList>
    </citation>
    <scope>NUCLEOTIDE SEQUENCE [LARGE SCALE GENOMIC DNA]</scope>
    <source>
        <strain evidence="8 9">NBRC 108250</strain>
    </source>
</reference>
<dbReference type="STRING" id="410332.SAMN04488550_0571"/>
<evidence type="ECO:0000256" key="3">
    <source>
        <dbReference type="ARBA" id="ARBA00022692"/>
    </source>
</evidence>
<proteinExistence type="predicted"/>
<feature type="transmembrane region" description="Helical" evidence="6">
    <location>
        <begin position="6"/>
        <end position="33"/>
    </location>
</feature>
<organism evidence="8 9">
    <name type="scientific">Gordonia malaquae NBRC 108250</name>
    <dbReference type="NCBI Taxonomy" id="1223542"/>
    <lineage>
        <taxon>Bacteria</taxon>
        <taxon>Bacillati</taxon>
        <taxon>Actinomycetota</taxon>
        <taxon>Actinomycetes</taxon>
        <taxon>Mycobacteriales</taxon>
        <taxon>Gordoniaceae</taxon>
        <taxon>Gordonia</taxon>
    </lineage>
</organism>
<evidence type="ECO:0000256" key="4">
    <source>
        <dbReference type="ARBA" id="ARBA00022989"/>
    </source>
</evidence>
<evidence type="ECO:0000259" key="7">
    <source>
        <dbReference type="Pfam" id="PF00482"/>
    </source>
</evidence>
<keyword evidence="4 6" id="KW-1133">Transmembrane helix</keyword>
<dbReference type="eggNOG" id="COG4965">
    <property type="taxonomic scope" value="Bacteria"/>
</dbReference>
<feature type="domain" description="Type II secretion system protein GspF" evidence="7">
    <location>
        <begin position="54"/>
        <end position="171"/>
    </location>
</feature>
<dbReference type="Pfam" id="PF00482">
    <property type="entry name" value="T2SSF"/>
    <property type="match status" value="1"/>
</dbReference>
<feature type="transmembrane region" description="Helical" evidence="6">
    <location>
        <begin position="157"/>
        <end position="176"/>
    </location>
</feature>
<comment type="subcellular location">
    <subcellularLocation>
        <location evidence="1">Cell membrane</location>
        <topology evidence="1">Multi-pass membrane protein</topology>
    </subcellularLocation>
</comment>
<feature type="transmembrane region" description="Helical" evidence="6">
    <location>
        <begin position="188"/>
        <end position="209"/>
    </location>
</feature>
<gene>
    <name evidence="8" type="ORF">GM1_023_00240</name>
</gene>
<keyword evidence="2" id="KW-1003">Cell membrane</keyword>
<sequence>MWAVGVSPLLIGLAVGAAPAVAAALVAATVIGVRRRSVRRAAQDVRDAQVRRALSVMIAEMSVGAPIVHACRSASDELSRDGPSDVGSELARMAARAELGGDPVDGAAGLDRLAAAWAASAGKGLPMIDLMQSLRADLAARAEHASRTRAGLAGPRATATVLAMLPLLGVALGQAMGAEPLAVLLRPGVGGILLVIGTGLAVAGVWWTVAITEKVVR</sequence>
<comment type="caution">
    <text evidence="8">The sequence shown here is derived from an EMBL/GenBank/DDBJ whole genome shotgun (WGS) entry which is preliminary data.</text>
</comment>
<dbReference type="InterPro" id="IPR018076">
    <property type="entry name" value="T2SS_GspF_dom"/>
</dbReference>
<protein>
    <recommendedName>
        <fullName evidence="7">Type II secretion system protein GspF domain-containing protein</fullName>
    </recommendedName>
</protein>
<keyword evidence="3 6" id="KW-0812">Transmembrane</keyword>
<keyword evidence="9" id="KW-1185">Reference proteome</keyword>
<dbReference type="PANTHER" id="PTHR35007">
    <property type="entry name" value="INTEGRAL MEMBRANE PROTEIN-RELATED"/>
    <property type="match status" value="1"/>
</dbReference>
<evidence type="ECO:0000256" key="5">
    <source>
        <dbReference type="ARBA" id="ARBA00023136"/>
    </source>
</evidence>
<dbReference type="AlphaFoldDB" id="M3UM44"/>
<evidence type="ECO:0000256" key="1">
    <source>
        <dbReference type="ARBA" id="ARBA00004651"/>
    </source>
</evidence>
<accession>M3UM44</accession>
<evidence type="ECO:0000256" key="2">
    <source>
        <dbReference type="ARBA" id="ARBA00022475"/>
    </source>
</evidence>